<dbReference type="Proteomes" id="UP000770717">
    <property type="component" value="Unassembled WGS sequence"/>
</dbReference>
<proteinExistence type="inferred from homology"/>
<evidence type="ECO:0000256" key="5">
    <source>
        <dbReference type="ARBA" id="ARBA00023157"/>
    </source>
</evidence>
<feature type="chain" id="PRO_5035203654" description="Urotensin-2B" evidence="6">
    <location>
        <begin position="29"/>
        <end position="119"/>
    </location>
</feature>
<evidence type="ECO:0000256" key="2">
    <source>
        <dbReference type="ARBA" id="ARBA00006719"/>
    </source>
</evidence>
<dbReference type="PANTHER" id="PTHR36876">
    <property type="entry name" value="UROTENSIN-2B"/>
    <property type="match status" value="1"/>
</dbReference>
<protein>
    <recommendedName>
        <fullName evidence="9">Urotensin-2B</fullName>
    </recommendedName>
</protein>
<reference evidence="7" key="1">
    <citation type="thesis" date="2020" institute="ProQuest LLC" country="789 East Eisenhower Parkway, Ann Arbor, MI, USA">
        <title>Comparative Genomics and Chromosome Evolution.</title>
        <authorList>
            <person name="Mudd A.B."/>
        </authorList>
    </citation>
    <scope>NUCLEOTIDE SEQUENCE</scope>
    <source>
        <strain evidence="7">HN-11 Male</strain>
        <tissue evidence="7">Kidney and liver</tissue>
    </source>
</reference>
<dbReference type="PROSITE" id="PS00984">
    <property type="entry name" value="UROTENSIN_II"/>
    <property type="match status" value="1"/>
</dbReference>
<comment type="caution">
    <text evidence="7">The sequence shown here is derived from an EMBL/GenBank/DDBJ whole genome shotgun (WGS) entry which is preliminary data.</text>
</comment>
<dbReference type="GO" id="GO:0001664">
    <property type="term" value="F:G protein-coupled receptor binding"/>
    <property type="evidence" value="ECO:0007669"/>
    <property type="project" value="TreeGrafter"/>
</dbReference>
<dbReference type="InterPro" id="IPR043255">
    <property type="entry name" value="U-IIB"/>
</dbReference>
<comment type="similarity">
    <text evidence="2">Belongs to the urotensin-2 family.</text>
</comment>
<dbReference type="GO" id="GO:0005179">
    <property type="term" value="F:hormone activity"/>
    <property type="evidence" value="ECO:0007669"/>
    <property type="project" value="UniProtKB-KW"/>
</dbReference>
<dbReference type="InterPro" id="IPR001483">
    <property type="entry name" value="Urotensin_II"/>
</dbReference>
<evidence type="ECO:0000256" key="4">
    <source>
        <dbReference type="ARBA" id="ARBA00022702"/>
    </source>
</evidence>
<name>A0A8J6FWI5_ELECQ</name>
<comment type="subcellular location">
    <subcellularLocation>
        <location evidence="1">Secreted</location>
    </subcellularLocation>
</comment>
<gene>
    <name evidence="7" type="ORF">GDO78_001685</name>
</gene>
<evidence type="ECO:0000313" key="8">
    <source>
        <dbReference type="Proteomes" id="UP000770717"/>
    </source>
</evidence>
<keyword evidence="6" id="KW-0732">Signal</keyword>
<dbReference type="EMBL" id="WNTK01000001">
    <property type="protein sequence ID" value="KAG9493950.1"/>
    <property type="molecule type" value="Genomic_DNA"/>
</dbReference>
<organism evidence="7 8">
    <name type="scientific">Eleutherodactylus coqui</name>
    <name type="common">Puerto Rican coqui</name>
    <dbReference type="NCBI Taxonomy" id="57060"/>
    <lineage>
        <taxon>Eukaryota</taxon>
        <taxon>Metazoa</taxon>
        <taxon>Chordata</taxon>
        <taxon>Craniata</taxon>
        <taxon>Vertebrata</taxon>
        <taxon>Euteleostomi</taxon>
        <taxon>Amphibia</taxon>
        <taxon>Batrachia</taxon>
        <taxon>Anura</taxon>
        <taxon>Neobatrachia</taxon>
        <taxon>Hyloidea</taxon>
        <taxon>Eleutherodactylidae</taxon>
        <taxon>Eleutherodactylinae</taxon>
        <taxon>Eleutherodactylus</taxon>
        <taxon>Eleutherodactylus</taxon>
    </lineage>
</organism>
<dbReference type="OrthoDB" id="9890208at2759"/>
<dbReference type="AlphaFoldDB" id="A0A8J6FWI5"/>
<feature type="signal peptide" evidence="6">
    <location>
        <begin position="1"/>
        <end position="28"/>
    </location>
</feature>
<evidence type="ECO:0000313" key="7">
    <source>
        <dbReference type="EMBL" id="KAG9493950.1"/>
    </source>
</evidence>
<dbReference type="GO" id="GO:0005576">
    <property type="term" value="C:extracellular region"/>
    <property type="evidence" value="ECO:0007669"/>
    <property type="project" value="UniProtKB-SubCell"/>
</dbReference>
<keyword evidence="4" id="KW-0372">Hormone</keyword>
<dbReference type="GO" id="GO:0008217">
    <property type="term" value="P:regulation of blood pressure"/>
    <property type="evidence" value="ECO:0007669"/>
    <property type="project" value="InterPro"/>
</dbReference>
<dbReference type="PANTHER" id="PTHR36876:SF1">
    <property type="entry name" value="UROTENSIN-2B"/>
    <property type="match status" value="1"/>
</dbReference>
<evidence type="ECO:0008006" key="9">
    <source>
        <dbReference type="Google" id="ProtNLM"/>
    </source>
</evidence>
<keyword evidence="3" id="KW-0964">Secreted</keyword>
<evidence type="ECO:0000256" key="6">
    <source>
        <dbReference type="SAM" id="SignalP"/>
    </source>
</evidence>
<keyword evidence="8" id="KW-1185">Reference proteome</keyword>
<dbReference type="GO" id="GO:0097746">
    <property type="term" value="P:blood vessel diameter maintenance"/>
    <property type="evidence" value="ECO:0007669"/>
    <property type="project" value="InterPro"/>
</dbReference>
<accession>A0A8J6FWI5</accession>
<keyword evidence="5" id="KW-1015">Disulfide bond</keyword>
<sequence length="119" mass="13924">MLHKATSVHLCLGALTFLFMVSMQSAEGKHYLLQENELYPEKDVNHQDTLLALLLNKHLPVRRPSHFDMELESKLEQLEQLEELKEQLLEQKSDDMSYAMGRLPPSHPNKRACFWKYCV</sequence>
<evidence type="ECO:0000256" key="1">
    <source>
        <dbReference type="ARBA" id="ARBA00004613"/>
    </source>
</evidence>
<evidence type="ECO:0000256" key="3">
    <source>
        <dbReference type="ARBA" id="ARBA00022525"/>
    </source>
</evidence>